<dbReference type="EMBL" id="RYZZ01000033">
    <property type="protein sequence ID" value="RUQ26616.1"/>
    <property type="molecule type" value="Genomic_DNA"/>
</dbReference>
<evidence type="ECO:0000256" key="1">
    <source>
        <dbReference type="ARBA" id="ARBA00000073"/>
    </source>
</evidence>
<keyword evidence="4" id="KW-0413">Isomerase</keyword>
<comment type="function">
    <text evidence="4">Responsible for synthesis of pseudouridine from uracil.</text>
</comment>
<dbReference type="GO" id="GO:0140098">
    <property type="term" value="F:catalytic activity, acting on RNA"/>
    <property type="evidence" value="ECO:0007669"/>
    <property type="project" value="UniProtKB-ARBA"/>
</dbReference>
<comment type="caution">
    <text evidence="6">The sequence shown here is derived from an EMBL/GenBank/DDBJ whole genome shotgun (WGS) entry which is preliminary data.</text>
</comment>
<dbReference type="GO" id="GO:0009982">
    <property type="term" value="F:pseudouridine synthase activity"/>
    <property type="evidence" value="ECO:0007669"/>
    <property type="project" value="InterPro"/>
</dbReference>
<dbReference type="Proteomes" id="UP000267430">
    <property type="component" value="Unassembled WGS sequence"/>
</dbReference>
<evidence type="ECO:0000256" key="4">
    <source>
        <dbReference type="RuleBase" id="RU362028"/>
    </source>
</evidence>
<feature type="domain" description="Pseudouridine synthase RsuA/RluA-like" evidence="5">
    <location>
        <begin position="102"/>
        <end position="255"/>
    </location>
</feature>
<dbReference type="PANTHER" id="PTHR21600:SF71">
    <property type="entry name" value="PSEUDOURIDINE SYNTHASE"/>
    <property type="match status" value="1"/>
</dbReference>
<comment type="similarity">
    <text evidence="2 4">Belongs to the pseudouridine synthase RluA family.</text>
</comment>
<dbReference type="Pfam" id="PF00849">
    <property type="entry name" value="PseudoU_synth_2"/>
    <property type="match status" value="1"/>
</dbReference>
<evidence type="ECO:0000313" key="7">
    <source>
        <dbReference type="Proteomes" id="UP000267430"/>
    </source>
</evidence>
<feature type="active site" evidence="3">
    <location>
        <position position="149"/>
    </location>
</feature>
<evidence type="ECO:0000313" key="6">
    <source>
        <dbReference type="EMBL" id="RUQ26616.1"/>
    </source>
</evidence>
<accession>A0A433HE80</accession>
<dbReference type="InterPro" id="IPR050188">
    <property type="entry name" value="RluA_PseudoU_synthase"/>
</dbReference>
<dbReference type="GO" id="GO:0003723">
    <property type="term" value="F:RNA binding"/>
    <property type="evidence" value="ECO:0007669"/>
    <property type="project" value="InterPro"/>
</dbReference>
<dbReference type="OrthoDB" id="9807829at2"/>
<dbReference type="InterPro" id="IPR020103">
    <property type="entry name" value="PsdUridine_synth_cat_dom_sf"/>
</dbReference>
<dbReference type="EC" id="5.4.99.-" evidence="4"/>
<dbReference type="CDD" id="cd02869">
    <property type="entry name" value="PseudoU_synth_RluA_like"/>
    <property type="match status" value="1"/>
</dbReference>
<evidence type="ECO:0000256" key="3">
    <source>
        <dbReference type="PIRSR" id="PIRSR606225-1"/>
    </source>
</evidence>
<organism evidence="6 7">
    <name type="scientific">Peribacillus cavernae</name>
    <dbReference type="NCBI Taxonomy" id="1674310"/>
    <lineage>
        <taxon>Bacteria</taxon>
        <taxon>Bacillati</taxon>
        <taxon>Bacillota</taxon>
        <taxon>Bacilli</taxon>
        <taxon>Bacillales</taxon>
        <taxon>Bacillaceae</taxon>
        <taxon>Peribacillus</taxon>
    </lineage>
</organism>
<dbReference type="Gene3D" id="3.30.2350.10">
    <property type="entry name" value="Pseudouridine synthase"/>
    <property type="match status" value="1"/>
</dbReference>
<comment type="catalytic activity">
    <reaction evidence="1 4">
        <text>a uridine in RNA = a pseudouridine in RNA</text>
        <dbReference type="Rhea" id="RHEA:48348"/>
        <dbReference type="Rhea" id="RHEA-COMP:12068"/>
        <dbReference type="Rhea" id="RHEA-COMP:12069"/>
        <dbReference type="ChEBI" id="CHEBI:65314"/>
        <dbReference type="ChEBI" id="CHEBI:65315"/>
    </reaction>
</comment>
<dbReference type="GO" id="GO:0000455">
    <property type="term" value="P:enzyme-directed rRNA pseudouridine synthesis"/>
    <property type="evidence" value="ECO:0007669"/>
    <property type="project" value="TreeGrafter"/>
</dbReference>
<evidence type="ECO:0000259" key="5">
    <source>
        <dbReference type="Pfam" id="PF00849"/>
    </source>
</evidence>
<dbReference type="InterPro" id="IPR006225">
    <property type="entry name" value="PsdUridine_synth_RluC/D"/>
</dbReference>
<dbReference type="PROSITE" id="PS01129">
    <property type="entry name" value="PSI_RLU"/>
    <property type="match status" value="1"/>
</dbReference>
<dbReference type="InterPro" id="IPR006224">
    <property type="entry name" value="PsdUridine_synth_RluA-like_CS"/>
</dbReference>
<reference evidence="6 7" key="1">
    <citation type="submission" date="2018-12" db="EMBL/GenBank/DDBJ databases">
        <title>Bacillus chawlae sp. nov., Bacillus glennii sp. nov., and Bacillus saganii sp. nov. Isolated from the Vehicle Assembly Building at Kennedy Space Center where the Viking Spacecraft were Assembled.</title>
        <authorList>
            <person name="Seuylemezian A."/>
            <person name="Vaishampayan P."/>
        </authorList>
    </citation>
    <scope>NUCLEOTIDE SEQUENCE [LARGE SCALE GENOMIC DNA]</scope>
    <source>
        <strain evidence="6 7">L5</strain>
    </source>
</reference>
<keyword evidence="7" id="KW-1185">Reference proteome</keyword>
<gene>
    <name evidence="6" type="ORF">ELQ35_18105</name>
</gene>
<dbReference type="AlphaFoldDB" id="A0A433HE80"/>
<evidence type="ECO:0000256" key="2">
    <source>
        <dbReference type="ARBA" id="ARBA00010876"/>
    </source>
</evidence>
<dbReference type="InterPro" id="IPR006145">
    <property type="entry name" value="PsdUridine_synth_RsuA/RluA"/>
</dbReference>
<name>A0A433HE80_9BACI</name>
<proteinExistence type="inferred from homology"/>
<protein>
    <recommendedName>
        <fullName evidence="4">Pseudouridine synthase</fullName>
        <ecNumber evidence="4">5.4.99.-</ecNumber>
    </recommendedName>
</protein>
<dbReference type="SUPFAM" id="SSF55120">
    <property type="entry name" value="Pseudouridine synthase"/>
    <property type="match status" value="1"/>
</dbReference>
<dbReference type="NCBIfam" id="TIGR00005">
    <property type="entry name" value="rluA_subfam"/>
    <property type="match status" value="1"/>
</dbReference>
<sequence length="312" mass="35451">MSKVGGKLIHSIRRGKFLLVTIPDKWNQFTIEGIFKDYWQVPKGLIHEWRMGKEVFVNNQFRSWNSSLKAGECIQIPIFTEEIEVSVHPSDLQISILYEDEHVLIANKPAGLDTHPSSPDQVQSLLNGAAYHLFAEGRPGMIKHIHRLDRDTTGAVLFAKNRLAGSMLDKMLEDRKIKRTYVALCEGILAKNQGTISEKIGRDRHHATRRRVSPTGQTAVTHYQVLRRYPKKKLSVAKCSLESGRTHQIRVHFSHIGHPLAGDSLYGGKPVYPRQALHAYKIEFIHPITEETIVCRAPFLDNPPIFPDIHLP</sequence>
<dbReference type="PANTHER" id="PTHR21600">
    <property type="entry name" value="MITOCHONDRIAL RNA PSEUDOURIDINE SYNTHASE"/>
    <property type="match status" value="1"/>
</dbReference>